<evidence type="ECO:0000259" key="3">
    <source>
        <dbReference type="SMART" id="SM00717"/>
    </source>
</evidence>
<dbReference type="SMART" id="SM00717">
    <property type="entry name" value="SANT"/>
    <property type="match status" value="1"/>
</dbReference>
<feature type="domain" description="Myb-like" evidence="3">
    <location>
        <begin position="119"/>
        <end position="179"/>
    </location>
</feature>
<comment type="caution">
    <text evidence="4">The sequence shown here is derived from an EMBL/GenBank/DDBJ whole genome shotgun (WGS) entry which is preliminary data.</text>
</comment>
<keyword evidence="5" id="KW-1185">Reference proteome</keyword>
<evidence type="ECO:0000313" key="4">
    <source>
        <dbReference type="EMBL" id="CAD8206038.1"/>
    </source>
</evidence>
<accession>A0A8S1Y079</accession>
<dbReference type="Proteomes" id="UP000683925">
    <property type="component" value="Unassembled WGS sequence"/>
</dbReference>
<evidence type="ECO:0000256" key="1">
    <source>
        <dbReference type="ARBA" id="ARBA00023242"/>
    </source>
</evidence>
<sequence>MFPFAFIPQDLQSSFNFCQPLYQFPWLYPYSQYGNFSANYFPQFPRINCSFQQPEIHSQQNQITTPQIQGKSSKTFQRSFQNIPIETPTSLDHNQSINMPVSLLNKKKKKKSTKSKFFKKGHWTNKEHRLYLQFIESHKEIMSDSDQKKLNKIFKQMSDFLKTRSASQCRSHHQKFNPQELSSLSAEKNSSQFKIANE</sequence>
<evidence type="ECO:0000256" key="2">
    <source>
        <dbReference type="SAM" id="MobiDB-lite"/>
    </source>
</evidence>
<reference evidence="4" key="1">
    <citation type="submission" date="2021-01" db="EMBL/GenBank/DDBJ databases">
        <authorList>
            <consortium name="Genoscope - CEA"/>
            <person name="William W."/>
        </authorList>
    </citation>
    <scope>NUCLEOTIDE SEQUENCE</scope>
</reference>
<dbReference type="InterPro" id="IPR001005">
    <property type="entry name" value="SANT/Myb"/>
</dbReference>
<organism evidence="4 5">
    <name type="scientific">Paramecium octaurelia</name>
    <dbReference type="NCBI Taxonomy" id="43137"/>
    <lineage>
        <taxon>Eukaryota</taxon>
        <taxon>Sar</taxon>
        <taxon>Alveolata</taxon>
        <taxon>Ciliophora</taxon>
        <taxon>Intramacronucleata</taxon>
        <taxon>Oligohymenophorea</taxon>
        <taxon>Peniculida</taxon>
        <taxon>Parameciidae</taxon>
        <taxon>Paramecium</taxon>
    </lineage>
</organism>
<dbReference type="CDD" id="cd00167">
    <property type="entry name" value="SANT"/>
    <property type="match status" value="1"/>
</dbReference>
<evidence type="ECO:0000313" key="5">
    <source>
        <dbReference type="Proteomes" id="UP000683925"/>
    </source>
</evidence>
<dbReference type="OMA" id="FQQPEIH"/>
<dbReference type="EMBL" id="CAJJDP010000138">
    <property type="protein sequence ID" value="CAD8206038.1"/>
    <property type="molecule type" value="Genomic_DNA"/>
</dbReference>
<feature type="region of interest" description="Disordered" evidence="2">
    <location>
        <begin position="168"/>
        <end position="198"/>
    </location>
</feature>
<dbReference type="AlphaFoldDB" id="A0A8S1Y079"/>
<dbReference type="PANTHER" id="PTHR12802:SF155">
    <property type="entry name" value="DEUBIQUITINASE MYSM1"/>
    <property type="match status" value="1"/>
</dbReference>
<gene>
    <name evidence="4" type="ORF">POCTA_138.1.T1370008</name>
</gene>
<feature type="compositionally biased region" description="Polar residues" evidence="2">
    <location>
        <begin position="176"/>
        <end position="198"/>
    </location>
</feature>
<keyword evidence="1" id="KW-0539">Nucleus</keyword>
<dbReference type="OrthoDB" id="305253at2759"/>
<dbReference type="PANTHER" id="PTHR12802">
    <property type="entry name" value="SWI/SNF COMPLEX-RELATED"/>
    <property type="match status" value="1"/>
</dbReference>
<name>A0A8S1Y079_PAROT</name>
<protein>
    <recommendedName>
        <fullName evidence="3">Myb-like domain-containing protein</fullName>
    </recommendedName>
</protein>
<proteinExistence type="predicted"/>